<evidence type="ECO:0000313" key="2">
    <source>
        <dbReference type="EMBL" id="BBZ08806.1"/>
    </source>
</evidence>
<dbReference type="OrthoDB" id="1145132at2"/>
<keyword evidence="1" id="KW-0472">Membrane</keyword>
<dbReference type="AlphaFoldDB" id="A0A1X1TC99"/>
<evidence type="ECO:0000313" key="3">
    <source>
        <dbReference type="EMBL" id="ORV42156.1"/>
    </source>
</evidence>
<dbReference type="STRING" id="126673.AWC01_00220"/>
<feature type="transmembrane region" description="Helical" evidence="1">
    <location>
        <begin position="58"/>
        <end position="78"/>
    </location>
</feature>
<feature type="transmembrane region" description="Helical" evidence="1">
    <location>
        <begin position="154"/>
        <end position="176"/>
    </location>
</feature>
<evidence type="ECO:0000256" key="1">
    <source>
        <dbReference type="SAM" id="Phobius"/>
    </source>
</evidence>
<proteinExistence type="predicted"/>
<keyword evidence="1" id="KW-1133">Transmembrane helix</keyword>
<name>A0A1X1TC99_9MYCO</name>
<keyword evidence="4" id="KW-1185">Reference proteome</keyword>
<sequence>MLSALLWGLVAASSLIIGALAGVARDWNRRLVGLVLGFGAGALVASISFELAEEGFRVGGALAVSLGLAVGAVTFFVADHLVDRLGSGGKEAAGIPLLLGALLDGIPEQAVLGIGIAGGGSVSPALLTAIFVSNLPEAIGSASDLRAAGHRTRGVVLGWTAVALLCAAATVGGYQLQEIAGAPLQGGIDGFAAGALLVMLVGSMIPEATEKAREQAGLAAVLGFALAAGLSLAS</sequence>
<feature type="transmembrane region" description="Helical" evidence="1">
    <location>
        <begin position="216"/>
        <end position="233"/>
    </location>
</feature>
<feature type="transmembrane region" description="Helical" evidence="1">
    <location>
        <begin position="31"/>
        <end position="51"/>
    </location>
</feature>
<dbReference type="Proteomes" id="UP000467201">
    <property type="component" value="Chromosome"/>
</dbReference>
<dbReference type="Proteomes" id="UP000193564">
    <property type="component" value="Unassembled WGS sequence"/>
</dbReference>
<feature type="transmembrane region" description="Helical" evidence="1">
    <location>
        <begin position="182"/>
        <end position="204"/>
    </location>
</feature>
<protein>
    <submittedName>
        <fullName evidence="2">Membrane protein</fullName>
    </submittedName>
</protein>
<dbReference type="EMBL" id="LQOS01000023">
    <property type="protein sequence ID" value="ORV42156.1"/>
    <property type="molecule type" value="Genomic_DNA"/>
</dbReference>
<accession>A0A1X1TC99</accession>
<feature type="transmembrane region" description="Helical" evidence="1">
    <location>
        <begin position="110"/>
        <end position="133"/>
    </location>
</feature>
<dbReference type="RefSeq" id="WP_085190000.1">
    <property type="nucleotide sequence ID" value="NZ_AP022605.1"/>
</dbReference>
<organism evidence="3 4">
    <name type="scientific">Mycolicibacterium doricum</name>
    <dbReference type="NCBI Taxonomy" id="126673"/>
    <lineage>
        <taxon>Bacteria</taxon>
        <taxon>Bacillati</taxon>
        <taxon>Actinomycetota</taxon>
        <taxon>Actinomycetes</taxon>
        <taxon>Mycobacteriales</taxon>
        <taxon>Mycobacteriaceae</taxon>
        <taxon>Mycolicibacterium</taxon>
    </lineage>
</organism>
<keyword evidence="1" id="KW-0812">Transmembrane</keyword>
<dbReference type="KEGG" id="mdr:MDOR_29750"/>
<gene>
    <name evidence="3" type="ORF">AWC01_00220</name>
    <name evidence="2" type="ORF">MDOR_29750</name>
</gene>
<dbReference type="EMBL" id="AP022605">
    <property type="protein sequence ID" value="BBZ08806.1"/>
    <property type="molecule type" value="Genomic_DNA"/>
</dbReference>
<reference evidence="3 4" key="1">
    <citation type="submission" date="2016-01" db="EMBL/GenBank/DDBJ databases">
        <title>The new phylogeny of the genus Mycobacterium.</title>
        <authorList>
            <person name="Tarcisio F."/>
            <person name="Conor M."/>
            <person name="Antonella G."/>
            <person name="Elisabetta G."/>
            <person name="Giulia F.S."/>
            <person name="Sara T."/>
            <person name="Anna F."/>
            <person name="Clotilde B."/>
            <person name="Roberto B."/>
            <person name="Veronica D.S."/>
            <person name="Fabio R."/>
            <person name="Monica P."/>
            <person name="Olivier J."/>
            <person name="Enrico T."/>
            <person name="Nicola S."/>
        </authorList>
    </citation>
    <scope>NUCLEOTIDE SEQUENCE [LARGE SCALE GENOMIC DNA]</scope>
    <source>
        <strain evidence="3 4">DSM 44339</strain>
    </source>
</reference>
<evidence type="ECO:0000313" key="4">
    <source>
        <dbReference type="Proteomes" id="UP000193564"/>
    </source>
</evidence>
<reference evidence="2 5" key="2">
    <citation type="journal article" date="2019" name="Emerg. Microbes Infect.">
        <title>Comprehensive subspecies identification of 175 nontuberculous mycobacteria species based on 7547 genomic profiles.</title>
        <authorList>
            <person name="Matsumoto Y."/>
            <person name="Kinjo T."/>
            <person name="Motooka D."/>
            <person name="Nabeya D."/>
            <person name="Jung N."/>
            <person name="Uechi K."/>
            <person name="Horii T."/>
            <person name="Iida T."/>
            <person name="Fujita J."/>
            <person name="Nakamura S."/>
        </authorList>
    </citation>
    <scope>NUCLEOTIDE SEQUENCE [LARGE SCALE GENOMIC DNA]</scope>
    <source>
        <strain evidence="2 5">JCM 12405</strain>
    </source>
</reference>
<evidence type="ECO:0000313" key="5">
    <source>
        <dbReference type="Proteomes" id="UP000467201"/>
    </source>
</evidence>
<reference evidence="2" key="3">
    <citation type="submission" date="2020-02" db="EMBL/GenBank/DDBJ databases">
        <authorList>
            <person name="Matsumoto Y."/>
            <person name="Motooka D."/>
            <person name="Nakamura S."/>
        </authorList>
    </citation>
    <scope>NUCLEOTIDE SEQUENCE</scope>
    <source>
        <strain evidence="2">JCM 12405</strain>
    </source>
</reference>